<protein>
    <submittedName>
        <fullName evidence="1">Uncharacterized protein</fullName>
    </submittedName>
</protein>
<accession>F4B4H4</accession>
<name>F4B4H4_ACIHW</name>
<reference key="2">
    <citation type="journal article" date="2011" name="Extremophiles">
        <title>Genomic analyses of Acidianus hospitalis W1 a host for studying crenarchaeal virus and plasmid life cycles.</title>
        <authorList>
            <person name="You X.Y."/>
            <person name="Liu C."/>
            <person name="Wang S.Y."/>
            <person name="Jiang C.Y."/>
            <person name="Shah S.A."/>
            <person name="Prangishvili D."/>
            <person name="Liu S.J."/>
            <person name="Garrett R.A."/>
        </authorList>
    </citation>
    <scope>NUCLEOTIDE SEQUENCE</scope>
    <source>
        <strain>W1</strain>
    </source>
</reference>
<dbReference type="AlphaFoldDB" id="F4B4H4"/>
<dbReference type="STRING" id="933801.Ahos_0171"/>
<keyword evidence="2" id="KW-1185">Reference proteome</keyword>
<sequence>MGVSLFLIILLIVVVSIYHNLTQVSQYSILYISNFSKIEDIIALNASTLFIVGSKTCGNISHGVAGYYYLNDNEFKQVNLSKLFCCGAIYSVAYNGSALMLAGACKISGVLHPAIALISYNKVTNLTSYIPMGYYPGRALAVAWFNKTWFIGGNFLFNLDQHYVSVMFLIGLKGNSTSNLTLNISNILNQLPEGCILSLSVGHNCILIGGKFVIYLVLFKFNSTSIYEINMTKSIFKYPGFIISLSQFNSSTWVVGGEYFPVNSTICHPYLVLYNSLNSCINYIKLNYTIGFVTSVSSYNGNIVVSLRVPFKTPQGVEGGTVILEGKINALKQTFDEVNISINQLLSLNNRIIGGGYKVTGNADEGILIFLNEN</sequence>
<reference evidence="1 2" key="1">
    <citation type="journal article" date="2011" name="Extremophiles">
        <title>Genomic analysis of Acidianus hospitalis W1 a host for studying crenarchaeal virus and plasmid life cycles.</title>
        <authorList>
            <person name="You X.Y."/>
            <person name="Liu C."/>
            <person name="Wang S.Y."/>
            <person name="Jiang C.Y."/>
            <person name="Shah S.A."/>
            <person name="Prangishvili D."/>
            <person name="She Q."/>
            <person name="Liu S.J."/>
            <person name="Garrett R.A."/>
        </authorList>
    </citation>
    <scope>NUCLEOTIDE SEQUENCE [LARGE SCALE GENOMIC DNA]</scope>
    <source>
        <strain evidence="1 2">W1</strain>
    </source>
</reference>
<dbReference type="eggNOG" id="arCOG07231">
    <property type="taxonomic scope" value="Archaea"/>
</dbReference>
<evidence type="ECO:0000313" key="2">
    <source>
        <dbReference type="Proteomes" id="UP000008458"/>
    </source>
</evidence>
<proteinExistence type="predicted"/>
<dbReference type="HOGENOM" id="CLU_724832_0_0_2"/>
<gene>
    <name evidence="1" type="ordered locus">Ahos_0171</name>
</gene>
<dbReference type="KEGG" id="aho:Ahos_0171"/>
<dbReference type="EMBL" id="CP002535">
    <property type="protein sequence ID" value="AEE93063.1"/>
    <property type="molecule type" value="Genomic_DNA"/>
</dbReference>
<dbReference type="Proteomes" id="UP000008458">
    <property type="component" value="Chromosome"/>
</dbReference>
<evidence type="ECO:0000313" key="1">
    <source>
        <dbReference type="EMBL" id="AEE93063.1"/>
    </source>
</evidence>
<organism evidence="1 2">
    <name type="scientific">Acidianus hospitalis (strain W1)</name>
    <dbReference type="NCBI Taxonomy" id="933801"/>
    <lineage>
        <taxon>Archaea</taxon>
        <taxon>Thermoproteota</taxon>
        <taxon>Thermoprotei</taxon>
        <taxon>Sulfolobales</taxon>
        <taxon>Sulfolobaceae</taxon>
        <taxon>Acidianus</taxon>
    </lineage>
</organism>